<protein>
    <recommendedName>
        <fullName evidence="6">SEC7 domain-containing protein</fullName>
    </recommendedName>
</protein>
<sequence>MLGPPKATMAVPSTPSRKDRRKSWFGFSTPTRKDKGASVAPRTSQLPEPAEDALEELDTTPTRKSSEPPRGGWLLDPDDSDSGPYGTIKRRRPPLLVDQSAGTPGGFRQQNADALAKLSGGESPVAAKPKPKLSARIFSRTASERSTPIPDTSSPTLASLAPATKVSRRHTTLAADLEGDVDLIDLPANDQGGSPMNKPLPSIPLHDEALPPRSVSLPPPDAVAPRGGVLPAQFPIPPTDIVITPSSPLDKDPFADVFGALNSPTRSTSSAPVSRQPSVARTARATSQPRQSSPTPKSRANGTTPTSAAAAAAAGGSAGIGLGLPETNTRRISAPPGVMLPTKISVSSPLPMRTGSVGPKVTFNPAADDASHDYDNKELPKVKAPRPRSFSAMLGRSPLLNLGDQTDDEDTGGSSKFNWLGVRKTIRRRRSESKLNKRRSFASGFMSQNEDSNDKDSIHSNNTLTTPSITTSSTNEQRSGSNTTARPMAIPGSLQRERAPLVNGGGGSTTSSSTASSLPLYILPAVTVENEAFWPPHGGFVESPAEEKEEMVLETGSRESLTTRTRRQDASRTSSIASTPLESLPEGSPAPAIPPIAEDSLEPPASVAARAVRGRSFSDAARRTYVPPVDEGPPSLSSSPRSPFLSTLPVESSPKSSGIFRPAMSSRSSSSSSAVLGKVRSVFGSRPRSNSTLRYGYGGSVSADEREDVRSDTPHTRPESSASAASSFVPSPALPPVRIRPEDVPQVSQLQLQIGSEDDRRVVITETPERSPRSSYAASVGSQTQTQATRRSITALDPYLQAGSVRNARARASTISSGAISWQGTFGGAGQMTNHPNHSTTGTFGHGSVHGGGGGAHSIHGQSTYSSSATYLPAPSSPLTFPTSATPTRTRSGSIRRLSKAILSASPSSPKPPSSGGGLFPLPPRSQSSGTLSVYAAAGPSEELSPAPSSVPSSGAHTNGALTPKERAAADKARDKEAMSIRADDTPEAWVDRLSVVSRRELAGVLAESSDKFHMDALQTYMTRFDFHHIALDVALRRLLMDMSLPKETQQIDRVMEAFASRYDACEPGLFGEKDNAYVLAFSMMMLHTDAFNRHNKNKMNKADYVKNTRLDGVPEAVLETFYDNITFTPFVFIEDDNEAVLANMGASSNPLGAVRPGKIDVYDMIVSGQLSTLRVNVESMVPAESPFSCMGTRPFLDVDSLQRRFADAHPLKFVKNRLRRKQSLTSFGSRPASTEPGKAPGHGASDDLQTLNITKVGLISRKDDSIVNGKRVTGKKWKSWSVILTGSQLLFFKDTIWALTLVEQIRSAGKKEIQHMASFQPDEVLSVKDCVAVWDREYTATLNTFSFMMSHGRQFLMQATDEYEMNDWVALINYASTFKSAGIRMRAQAIDSGEAVMAGAAAAESHKRDLESGEGGAAGAGAGAAVATPVAAAFATTTTTSAGASTITRTSENSQTRAVLFADAVTVDDAPARPRLRRVGSMRATPTAVVDIVGANSTVVDGGEQLEAVIGSVKAELAAGRGGATRTMSLPPDADVIHKSLRTEAIGGQVKVLKESAAPIERRLAANLRLARNLAILTPFQKATRDRIELCIPELARQIRDDRVELSKLHLWLTMLLKDQDRDQREWARVRHVALQAAAKSLRGGLGLGPADRRATLAHPIAIPTLALPDHDPWVVDKSPNFSPAITPLGVSPASGNSPLGTSPAPGVGVDVDADADAAAGADADPRSPPAISTYASPPTSPRRPSDDESRHNRTSSESDYELAREYLSGSSLSLPDEVDKMFSSPEMVPGKLDEEVEKEKSGHVDVTTAAKDEAEDWRKTRAATKVSLAKLPAGKIGVLHKRVASGGGARAGLGGLV</sequence>
<feature type="region of interest" description="Disordered" evidence="1">
    <location>
        <begin position="429"/>
        <end position="493"/>
    </location>
</feature>
<proteinExistence type="predicted"/>
<name>A0A427XZK8_9TREE</name>
<dbReference type="InterPro" id="IPR035999">
    <property type="entry name" value="Sec7_dom_sf"/>
</dbReference>
<feature type="compositionally biased region" description="Acidic residues" evidence="1">
    <location>
        <begin position="49"/>
        <end position="58"/>
    </location>
</feature>
<dbReference type="GO" id="GO:0032012">
    <property type="term" value="P:regulation of ARF protein signal transduction"/>
    <property type="evidence" value="ECO:0007669"/>
    <property type="project" value="InterPro"/>
</dbReference>
<feature type="region of interest" description="Disordered" evidence="1">
    <location>
        <begin position="904"/>
        <end position="981"/>
    </location>
</feature>
<feature type="compositionally biased region" description="Low complexity" evidence="1">
    <location>
        <begin position="720"/>
        <end position="731"/>
    </location>
</feature>
<feature type="region of interest" description="Disordered" evidence="1">
    <location>
        <begin position="838"/>
        <end position="871"/>
    </location>
</feature>
<dbReference type="InterPro" id="IPR000904">
    <property type="entry name" value="Sec7_dom"/>
</dbReference>
<feature type="compositionally biased region" description="Basic and acidic residues" evidence="1">
    <location>
        <begin position="1745"/>
        <end position="1766"/>
    </location>
</feature>
<feature type="region of interest" description="Disordered" evidence="1">
    <location>
        <begin position="876"/>
        <end position="895"/>
    </location>
</feature>
<feature type="compositionally biased region" description="Polar residues" evidence="1">
    <location>
        <begin position="262"/>
        <end position="306"/>
    </location>
</feature>
<dbReference type="SMART" id="SM00222">
    <property type="entry name" value="Sec7"/>
    <property type="match status" value="1"/>
</dbReference>
<dbReference type="OrthoDB" id="430364at2759"/>
<reference evidence="4 5" key="1">
    <citation type="submission" date="2018-11" db="EMBL/GenBank/DDBJ databases">
        <title>Genome sequence of Apiotrichum porosum DSM 27194.</title>
        <authorList>
            <person name="Aliyu H."/>
            <person name="Gorte O."/>
            <person name="Ochsenreither K."/>
        </authorList>
    </citation>
    <scope>NUCLEOTIDE SEQUENCE [LARGE SCALE GENOMIC DNA]</scope>
    <source>
        <strain evidence="4 5">DSM 27194</strain>
    </source>
</reference>
<dbReference type="PANTHER" id="PTHR10663:SF405">
    <property type="entry name" value="ARF GUANINE NUCLEOTIDE EXCHANGE FACTOR SYT1"/>
    <property type="match status" value="1"/>
</dbReference>
<feature type="compositionally biased region" description="Polar residues" evidence="1">
    <location>
        <begin position="877"/>
        <end position="893"/>
    </location>
</feature>
<feature type="region of interest" description="Disordered" evidence="1">
    <location>
        <begin position="184"/>
        <end position="336"/>
    </location>
</feature>
<dbReference type="InterPro" id="IPR001849">
    <property type="entry name" value="PH_domain"/>
</dbReference>
<dbReference type="SMART" id="SM00233">
    <property type="entry name" value="PH"/>
    <property type="match status" value="1"/>
</dbReference>
<dbReference type="Proteomes" id="UP000279236">
    <property type="component" value="Unassembled WGS sequence"/>
</dbReference>
<feature type="compositionally biased region" description="Low complexity" evidence="1">
    <location>
        <begin position="605"/>
        <end position="615"/>
    </location>
</feature>
<dbReference type="Gene3D" id="1.10.1000.11">
    <property type="entry name" value="Arf Nucleotide-binding Site Opener,domain 2"/>
    <property type="match status" value="1"/>
</dbReference>
<organism evidence="4 5">
    <name type="scientific">Apiotrichum porosum</name>
    <dbReference type="NCBI Taxonomy" id="105984"/>
    <lineage>
        <taxon>Eukaryota</taxon>
        <taxon>Fungi</taxon>
        <taxon>Dikarya</taxon>
        <taxon>Basidiomycota</taxon>
        <taxon>Agaricomycotina</taxon>
        <taxon>Tremellomycetes</taxon>
        <taxon>Trichosporonales</taxon>
        <taxon>Trichosporonaceae</taxon>
        <taxon>Apiotrichum</taxon>
    </lineage>
</organism>
<feature type="region of interest" description="Disordered" evidence="1">
    <location>
        <begin position="365"/>
        <end position="389"/>
    </location>
</feature>
<evidence type="ECO:0000259" key="3">
    <source>
        <dbReference type="PROSITE" id="PS50190"/>
    </source>
</evidence>
<feature type="region of interest" description="Disordered" evidence="1">
    <location>
        <begin position="537"/>
        <end position="739"/>
    </location>
</feature>
<gene>
    <name evidence="4" type="ORF">EHS24_005781</name>
</gene>
<feature type="compositionally biased region" description="Polar residues" evidence="1">
    <location>
        <begin position="140"/>
        <end position="157"/>
    </location>
</feature>
<feature type="compositionally biased region" description="Basic and acidic residues" evidence="1">
    <location>
        <begin position="964"/>
        <end position="981"/>
    </location>
</feature>
<dbReference type="Pfam" id="PF01369">
    <property type="entry name" value="Sec7"/>
    <property type="match status" value="1"/>
</dbReference>
<feature type="compositionally biased region" description="Low complexity" evidence="1">
    <location>
        <begin position="460"/>
        <end position="475"/>
    </location>
</feature>
<accession>A0A427XZK8</accession>
<feature type="compositionally biased region" description="Low complexity" evidence="1">
    <location>
        <begin position="1705"/>
        <end position="1724"/>
    </location>
</feature>
<evidence type="ECO:0000259" key="2">
    <source>
        <dbReference type="PROSITE" id="PS50003"/>
    </source>
</evidence>
<dbReference type="Pfam" id="PF00169">
    <property type="entry name" value="PH"/>
    <property type="match status" value="1"/>
</dbReference>
<feature type="region of interest" description="Disordered" evidence="1">
    <location>
        <begin position="1225"/>
        <end position="1248"/>
    </location>
</feature>
<feature type="compositionally biased region" description="Basic residues" evidence="1">
    <location>
        <begin position="429"/>
        <end position="440"/>
    </location>
</feature>
<evidence type="ECO:0000313" key="5">
    <source>
        <dbReference type="Proteomes" id="UP000279236"/>
    </source>
</evidence>
<keyword evidence="5" id="KW-1185">Reference proteome</keyword>
<dbReference type="PROSITE" id="PS50190">
    <property type="entry name" value="SEC7"/>
    <property type="match status" value="1"/>
</dbReference>
<dbReference type="EMBL" id="RSCE01000003">
    <property type="protein sequence ID" value="RSH84267.1"/>
    <property type="molecule type" value="Genomic_DNA"/>
</dbReference>
<dbReference type="SUPFAM" id="SSF48425">
    <property type="entry name" value="Sec7 domain"/>
    <property type="match status" value="1"/>
</dbReference>
<feature type="compositionally biased region" description="Low complexity" evidence="1">
    <location>
        <begin position="633"/>
        <end position="649"/>
    </location>
</feature>
<comment type="caution">
    <text evidence="4">The sequence shown here is derived from an EMBL/GenBank/DDBJ whole genome shotgun (WGS) entry which is preliminary data.</text>
</comment>
<feature type="domain" description="SEC7" evidence="3">
    <location>
        <begin position="997"/>
        <end position="1129"/>
    </location>
</feature>
<feature type="domain" description="PH" evidence="2">
    <location>
        <begin position="1253"/>
        <end position="1378"/>
    </location>
</feature>
<feature type="compositionally biased region" description="Gly residues" evidence="1">
    <location>
        <begin position="844"/>
        <end position="856"/>
    </location>
</feature>
<feature type="compositionally biased region" description="Basic and acidic residues" evidence="1">
    <location>
        <begin position="369"/>
        <end position="381"/>
    </location>
</feature>
<feature type="region of interest" description="Disordered" evidence="1">
    <location>
        <begin position="1688"/>
        <end position="1790"/>
    </location>
</feature>
<dbReference type="InterPro" id="IPR011993">
    <property type="entry name" value="PH-like_dom_sf"/>
</dbReference>
<feature type="compositionally biased region" description="Polar residues" evidence="1">
    <location>
        <begin position="773"/>
        <end position="790"/>
    </location>
</feature>
<dbReference type="RefSeq" id="XP_028477715.1">
    <property type="nucleotide sequence ID" value="XM_028621263.1"/>
</dbReference>
<evidence type="ECO:0000313" key="4">
    <source>
        <dbReference type="EMBL" id="RSH84267.1"/>
    </source>
</evidence>
<feature type="compositionally biased region" description="Low complexity" evidence="1">
    <location>
        <begin position="936"/>
        <end position="956"/>
    </location>
</feature>
<dbReference type="FunFam" id="1.10.1000.11:FF:000002">
    <property type="entry name" value="Cytohesin 1"/>
    <property type="match status" value="1"/>
</dbReference>
<dbReference type="GeneID" id="39590324"/>
<evidence type="ECO:0000256" key="1">
    <source>
        <dbReference type="SAM" id="MobiDB-lite"/>
    </source>
</evidence>
<dbReference type="Gene3D" id="2.30.29.30">
    <property type="entry name" value="Pleckstrin-homology domain (PH domain)/Phosphotyrosine-binding domain (PTB)"/>
    <property type="match status" value="1"/>
</dbReference>
<feature type="compositionally biased region" description="Polar residues" evidence="1">
    <location>
        <begin position="476"/>
        <end position="485"/>
    </location>
</feature>
<feature type="region of interest" description="Disordered" evidence="1">
    <location>
        <begin position="1"/>
        <end position="164"/>
    </location>
</feature>
<feature type="region of interest" description="Disordered" evidence="1">
    <location>
        <begin position="767"/>
        <end position="790"/>
    </location>
</feature>
<dbReference type="GO" id="GO:0005085">
    <property type="term" value="F:guanyl-nucleotide exchange factor activity"/>
    <property type="evidence" value="ECO:0007669"/>
    <property type="project" value="InterPro"/>
</dbReference>
<feature type="compositionally biased region" description="Basic and acidic residues" evidence="1">
    <location>
        <begin position="703"/>
        <end position="718"/>
    </location>
</feature>
<dbReference type="InterPro" id="IPR023394">
    <property type="entry name" value="Sec7_C_sf"/>
</dbReference>
<dbReference type="STRING" id="105984.A0A427XZK8"/>
<feature type="compositionally biased region" description="Polar residues" evidence="1">
    <location>
        <begin position="571"/>
        <end position="581"/>
    </location>
</feature>
<dbReference type="PANTHER" id="PTHR10663">
    <property type="entry name" value="GUANYL-NUCLEOTIDE EXCHANGE FACTOR"/>
    <property type="match status" value="1"/>
</dbReference>
<evidence type="ECO:0008006" key="6">
    <source>
        <dbReference type="Google" id="ProtNLM"/>
    </source>
</evidence>
<dbReference type="SUPFAM" id="SSF50729">
    <property type="entry name" value="PH domain-like"/>
    <property type="match status" value="1"/>
</dbReference>
<dbReference type="PROSITE" id="PS50003">
    <property type="entry name" value="PH_DOMAIN"/>
    <property type="match status" value="1"/>
</dbReference>